<feature type="binding site" evidence="5">
    <location>
        <position position="126"/>
    </location>
    <ligand>
        <name>Mg(2+)</name>
        <dbReference type="ChEBI" id="CHEBI:18420"/>
    </ligand>
</feature>
<keyword evidence="5" id="KW-0460">Magnesium</keyword>
<dbReference type="RefSeq" id="WP_123782587.1">
    <property type="nucleotide sequence ID" value="NZ_RKIK01000044.1"/>
</dbReference>
<dbReference type="InterPro" id="IPR036704">
    <property type="entry name" value="RraA/RraA-like_sf"/>
</dbReference>
<evidence type="ECO:0000313" key="7">
    <source>
        <dbReference type="Proteomes" id="UP000278792"/>
    </source>
</evidence>
<evidence type="ECO:0000256" key="1">
    <source>
        <dbReference type="ARBA" id="ARBA00001968"/>
    </source>
</evidence>
<evidence type="ECO:0000256" key="5">
    <source>
        <dbReference type="PIRSR" id="PIRSR605493-1"/>
    </source>
</evidence>
<feature type="binding site" evidence="5">
    <location>
        <begin position="103"/>
        <end position="106"/>
    </location>
    <ligand>
        <name>substrate</name>
    </ligand>
</feature>
<feature type="binding site" evidence="5">
    <location>
        <position position="125"/>
    </location>
    <ligand>
        <name>substrate</name>
    </ligand>
</feature>
<dbReference type="EMBL" id="RKIK01000044">
    <property type="protein sequence ID" value="ROV59335.1"/>
    <property type="molecule type" value="Genomic_DNA"/>
</dbReference>
<dbReference type="Pfam" id="PF03737">
    <property type="entry name" value="RraA-like"/>
    <property type="match status" value="1"/>
</dbReference>
<dbReference type="CDD" id="cd16841">
    <property type="entry name" value="RraA_family"/>
    <property type="match status" value="1"/>
</dbReference>
<evidence type="ECO:0000256" key="2">
    <source>
        <dbReference type="ARBA" id="ARBA00016549"/>
    </source>
</evidence>
<comment type="cofactor">
    <cofactor evidence="5">
        <name>Mg(2+)</name>
        <dbReference type="ChEBI" id="CHEBI:18420"/>
    </cofactor>
</comment>
<keyword evidence="5" id="KW-0479">Metal-binding</keyword>
<sequence>MKYEKKIINPGRQDLDVELIANCVEMKDTLSVSAVFSDAYKRDGVMDHEIKFRTVNKPFIGTALTVKLKPGDIVDCLPIFDIAKPGDVVVIDANGTPNTSIWGGLMSGLARAAGVAGAVVDGSVRDTDESKLLEFPVASRSVSPRAAHSAETGRTEPIEINVPIVCGGIIVNPGDLIVADELGVTAIPYDALAEVYPAAKEQAAKEEATRAEILNGATVEQLLAKFGRI</sequence>
<evidence type="ECO:0000256" key="4">
    <source>
        <dbReference type="ARBA" id="ARBA00030169"/>
    </source>
</evidence>
<dbReference type="Proteomes" id="UP000278792">
    <property type="component" value="Unassembled WGS sequence"/>
</dbReference>
<dbReference type="SUPFAM" id="SSF89562">
    <property type="entry name" value="RraA-like"/>
    <property type="match status" value="1"/>
</dbReference>
<dbReference type="Gene3D" id="3.50.30.40">
    <property type="entry name" value="Ribonuclease E inhibitor RraA/RraA-like"/>
    <property type="match status" value="1"/>
</dbReference>
<accession>A0A3N3DXR9</accession>
<gene>
    <name evidence="6" type="ORF">EGH82_14210</name>
</gene>
<comment type="caution">
    <text evidence="6">The sequence shown here is derived from an EMBL/GenBank/DDBJ whole genome shotgun (WGS) entry which is preliminary data.</text>
</comment>
<protein>
    <recommendedName>
        <fullName evidence="2">Putative 4-hydroxy-4-methyl-2-oxoglutarate aldolase</fullName>
    </recommendedName>
    <alternativeName>
        <fullName evidence="3">Regulator of ribonuclease activity homolog</fullName>
    </alternativeName>
    <alternativeName>
        <fullName evidence="4">RraA-like protein</fullName>
    </alternativeName>
</protein>
<dbReference type="PANTHER" id="PTHR33254">
    <property type="entry name" value="4-HYDROXY-4-METHYL-2-OXOGLUTARATE ALDOLASE 3-RELATED"/>
    <property type="match status" value="1"/>
</dbReference>
<comment type="cofactor">
    <cofactor evidence="1">
        <name>a divalent metal cation</name>
        <dbReference type="ChEBI" id="CHEBI:60240"/>
    </cofactor>
</comment>
<proteinExistence type="predicted"/>
<evidence type="ECO:0000313" key="6">
    <source>
        <dbReference type="EMBL" id="ROV59335.1"/>
    </source>
</evidence>
<evidence type="ECO:0000256" key="3">
    <source>
        <dbReference type="ARBA" id="ARBA00029596"/>
    </source>
</evidence>
<reference evidence="6 7" key="1">
    <citation type="submission" date="2018-11" db="EMBL/GenBank/DDBJ databases">
        <title>Vibrio ponticus strain CAIM 1751 pathogenic for the snapper Lutjanus guttatus.</title>
        <authorList>
            <person name="Soto-Rodriguez S."/>
            <person name="Lozano-Olvera R."/>
            <person name="Gomez-Gil B."/>
        </authorList>
    </citation>
    <scope>NUCLEOTIDE SEQUENCE [LARGE SCALE GENOMIC DNA]</scope>
    <source>
        <strain evidence="6 7">CAIM 1751</strain>
    </source>
</reference>
<name>A0A3N3DXR9_9VIBR</name>
<dbReference type="PANTHER" id="PTHR33254:SF4">
    <property type="entry name" value="4-HYDROXY-4-METHYL-2-OXOGLUTARATE ALDOLASE 3-RELATED"/>
    <property type="match status" value="1"/>
</dbReference>
<dbReference type="GO" id="GO:0046872">
    <property type="term" value="F:metal ion binding"/>
    <property type="evidence" value="ECO:0007669"/>
    <property type="project" value="UniProtKB-KW"/>
</dbReference>
<dbReference type="InterPro" id="IPR005493">
    <property type="entry name" value="RraA/RraA-like"/>
</dbReference>
<dbReference type="AlphaFoldDB" id="A0A3N3DXR9"/>
<organism evidence="6 7">
    <name type="scientific">Vibrio ponticus</name>
    <dbReference type="NCBI Taxonomy" id="265668"/>
    <lineage>
        <taxon>Bacteria</taxon>
        <taxon>Pseudomonadati</taxon>
        <taxon>Pseudomonadota</taxon>
        <taxon>Gammaproteobacteria</taxon>
        <taxon>Vibrionales</taxon>
        <taxon>Vibrionaceae</taxon>
        <taxon>Vibrio</taxon>
    </lineage>
</organism>